<keyword evidence="2" id="KW-0378">Hydrolase</keyword>
<name>A0ABU9WR54_9BURK</name>
<feature type="domain" description="HNH" evidence="1">
    <location>
        <begin position="495"/>
        <end position="549"/>
    </location>
</feature>
<dbReference type="GO" id="GO:0004519">
    <property type="term" value="F:endonuclease activity"/>
    <property type="evidence" value="ECO:0007669"/>
    <property type="project" value="UniProtKB-KW"/>
</dbReference>
<gene>
    <name evidence="2" type="ORF">VOI36_30525</name>
</gene>
<proteinExistence type="predicted"/>
<evidence type="ECO:0000259" key="1">
    <source>
        <dbReference type="Pfam" id="PF01844"/>
    </source>
</evidence>
<keyword evidence="2" id="KW-0540">Nuclease</keyword>
<protein>
    <submittedName>
        <fullName evidence="2">HNH endonuclease</fullName>
    </submittedName>
</protein>
<dbReference type="EMBL" id="JBCPYA010000017">
    <property type="protein sequence ID" value="MEN2474254.1"/>
    <property type="molecule type" value="Genomic_DNA"/>
</dbReference>
<dbReference type="Pfam" id="PF01844">
    <property type="entry name" value="HNH"/>
    <property type="match status" value="1"/>
</dbReference>
<sequence length="568" mass="63700">MDERVARIVKNLSTWEELRQFEANAKRMGRLTDEMTIAIQVRATELGLALIAEKTGLQVTNLTPVQQKIVTVVSEYVGIMRQQGRHPGRTLEQLRNRGLIDAAEAAVCRATPTRGFEVLRDADLEDLSYEQIVMDHPDEFSPRALWFAKRTLGYPNTSETAPVEKYGDTQTRTATLLNWLKEQAAANSGYIPTFTNADAAHVMGMDDMQRFGQVHGNIQSRIDYACFLCNLPPLGCAADAPFSRAWGQQGRDWAFPVDQMQAAAHIRVWLPADFDQVLRETERLPGQAHLVWKEIFANDEAQIKTWALSFGEIAAPTRAVDAGVKRNPPWTRDELILALNLYLHHRASPPGKDSPEVAELSSILNDMGRVLGLGDADTYRNPNGVYMKMMNFRRFDPEYTNDGKVGLTRGNKDEEVVWEEFAGDPSRLATVCAAIKSVILEHATDAELSGAGEPDIAEADEGRILTRLHRVRERSRKLVEQAKVAALKKHGRLFCEACGFDFREKYGVAGEGLIDVHHTKPVHTLAEGDKTRLEDLALLCSNCHRVVHSSRRWLTVEQVSALVRQRDR</sequence>
<dbReference type="CDD" id="cd00085">
    <property type="entry name" value="HNHc"/>
    <property type="match status" value="1"/>
</dbReference>
<keyword evidence="3" id="KW-1185">Reference proteome</keyword>
<dbReference type="Proteomes" id="UP001466933">
    <property type="component" value="Unassembled WGS sequence"/>
</dbReference>
<dbReference type="RefSeq" id="WP_343494574.1">
    <property type="nucleotide sequence ID" value="NZ_JBCPYA010000017.1"/>
</dbReference>
<dbReference type="InterPro" id="IPR002711">
    <property type="entry name" value="HNH"/>
</dbReference>
<dbReference type="InterPro" id="IPR003615">
    <property type="entry name" value="HNH_nuc"/>
</dbReference>
<comment type="caution">
    <text evidence="2">The sequence shown here is derived from an EMBL/GenBank/DDBJ whole genome shotgun (WGS) entry which is preliminary data.</text>
</comment>
<accession>A0ABU9WR54</accession>
<keyword evidence="2" id="KW-0255">Endonuclease</keyword>
<evidence type="ECO:0000313" key="3">
    <source>
        <dbReference type="Proteomes" id="UP001466933"/>
    </source>
</evidence>
<organism evidence="2 3">
    <name type="scientific">Burkholderia theae</name>
    <dbReference type="NCBI Taxonomy" id="3143496"/>
    <lineage>
        <taxon>Bacteria</taxon>
        <taxon>Pseudomonadati</taxon>
        <taxon>Pseudomonadota</taxon>
        <taxon>Betaproteobacteria</taxon>
        <taxon>Burkholderiales</taxon>
        <taxon>Burkholderiaceae</taxon>
        <taxon>Burkholderia</taxon>
    </lineage>
</organism>
<evidence type="ECO:0000313" key="2">
    <source>
        <dbReference type="EMBL" id="MEN2474254.1"/>
    </source>
</evidence>
<reference evidence="2 3" key="1">
    <citation type="submission" date="2024-05" db="EMBL/GenBank/DDBJ databases">
        <title>Burkholderia sp. Nov. a novel bacteria isolated from rhizosphere soil of Camellia sinensis.</title>
        <authorList>
            <person name="Dong Y."/>
        </authorList>
    </citation>
    <scope>NUCLEOTIDE SEQUENCE [LARGE SCALE GENOMIC DNA]</scope>
    <source>
        <strain evidence="2 3">GS2Y</strain>
    </source>
</reference>